<gene>
    <name evidence="1" type="ORF">L2716_03300</name>
</gene>
<evidence type="ECO:0000313" key="2">
    <source>
        <dbReference type="Proteomes" id="UP001649381"/>
    </source>
</evidence>
<accession>A0ABS9GY46</accession>
<evidence type="ECO:0000313" key="1">
    <source>
        <dbReference type="EMBL" id="MCF6136741.1"/>
    </source>
</evidence>
<dbReference type="Proteomes" id="UP001649381">
    <property type="component" value="Unassembled WGS sequence"/>
</dbReference>
<sequence>MSKYIIHHETKTIHYSSFVGDDCLLPCFDNSHREDSTDDDYIQTLIGKSYTTCQYCMDISYNTNTELKIPLKHN</sequence>
<proteinExistence type="predicted"/>
<organism evidence="1 2">
    <name type="scientific">Pseudalkalibacillus berkeleyi</name>
    <dbReference type="NCBI Taxonomy" id="1069813"/>
    <lineage>
        <taxon>Bacteria</taxon>
        <taxon>Bacillati</taxon>
        <taxon>Bacillota</taxon>
        <taxon>Bacilli</taxon>
        <taxon>Bacillales</taxon>
        <taxon>Fictibacillaceae</taxon>
        <taxon>Pseudalkalibacillus</taxon>
    </lineage>
</organism>
<dbReference type="RefSeq" id="WP_236331751.1">
    <property type="nucleotide sequence ID" value="NZ_JAKIJS010000001.1"/>
</dbReference>
<dbReference type="EMBL" id="JAKIJS010000001">
    <property type="protein sequence ID" value="MCF6136741.1"/>
    <property type="molecule type" value="Genomic_DNA"/>
</dbReference>
<comment type="caution">
    <text evidence="1">The sequence shown here is derived from an EMBL/GenBank/DDBJ whole genome shotgun (WGS) entry which is preliminary data.</text>
</comment>
<keyword evidence="2" id="KW-1185">Reference proteome</keyword>
<reference evidence="1 2" key="1">
    <citation type="submission" date="2022-01" db="EMBL/GenBank/DDBJ databases">
        <title>Alkalihalobacillus sp. EGI L200015, a novel bacterium isolated from a salt lake sediment.</title>
        <authorList>
            <person name="Gao L."/>
            <person name="Fang B.-Z."/>
            <person name="Li W.-J."/>
        </authorList>
    </citation>
    <scope>NUCLEOTIDE SEQUENCE [LARGE SCALE GENOMIC DNA]</scope>
    <source>
        <strain evidence="1 2">KCTC 12718</strain>
    </source>
</reference>
<protein>
    <submittedName>
        <fullName evidence="1">Uncharacterized protein</fullName>
    </submittedName>
</protein>
<name>A0ABS9GY46_9BACL</name>